<dbReference type="Proteomes" id="UP000183810">
    <property type="component" value="Chromosome"/>
</dbReference>
<evidence type="ECO:0000313" key="3">
    <source>
        <dbReference type="EMBL" id="APE37746.1"/>
    </source>
</evidence>
<dbReference type="OrthoDB" id="4558476at2"/>
<accession>A0A1J0W0E7</accession>
<dbReference type="Pfam" id="PF19124">
    <property type="entry name" value="DUF5808"/>
    <property type="match status" value="1"/>
</dbReference>
<dbReference type="KEGG" id="nsl:BOX37_31690"/>
<dbReference type="AlphaFoldDB" id="A0A1J0W0E7"/>
<feature type="region of interest" description="Disordered" evidence="1">
    <location>
        <begin position="1"/>
        <end position="20"/>
    </location>
</feature>
<evidence type="ECO:0000313" key="4">
    <source>
        <dbReference type="Proteomes" id="UP000183810"/>
    </source>
</evidence>
<sequence length="65" mass="7892">MTDRDDTRVPEPQGTLAGMPYDWRRPTWARVKARAWNPDDPRLFTPKAFGWGYDLNLYRLFHRRR</sequence>
<dbReference type="EMBL" id="CP018082">
    <property type="protein sequence ID" value="APE37746.1"/>
    <property type="molecule type" value="Genomic_DNA"/>
</dbReference>
<evidence type="ECO:0000259" key="2">
    <source>
        <dbReference type="Pfam" id="PF19124"/>
    </source>
</evidence>
<dbReference type="InterPro" id="IPR043831">
    <property type="entry name" value="DUF5808"/>
</dbReference>
<gene>
    <name evidence="3" type="ORF">BOX37_31690</name>
</gene>
<proteinExistence type="predicted"/>
<organism evidence="3 4">
    <name type="scientific">Nocardia mangyaensis</name>
    <dbReference type="NCBI Taxonomy" id="2213200"/>
    <lineage>
        <taxon>Bacteria</taxon>
        <taxon>Bacillati</taxon>
        <taxon>Actinomycetota</taxon>
        <taxon>Actinomycetes</taxon>
        <taxon>Mycobacteriales</taxon>
        <taxon>Nocardiaceae</taxon>
        <taxon>Nocardia</taxon>
    </lineage>
</organism>
<evidence type="ECO:0000256" key="1">
    <source>
        <dbReference type="SAM" id="MobiDB-lite"/>
    </source>
</evidence>
<protein>
    <recommendedName>
        <fullName evidence="2">DUF5808 domain-containing protein</fullName>
    </recommendedName>
</protein>
<feature type="domain" description="DUF5808" evidence="2">
    <location>
        <begin position="38"/>
        <end position="60"/>
    </location>
</feature>
<dbReference type="RefSeq" id="WP_071930912.1">
    <property type="nucleotide sequence ID" value="NZ_CP018082.1"/>
</dbReference>
<keyword evidence="4" id="KW-1185">Reference proteome</keyword>
<reference evidence="3" key="1">
    <citation type="submission" date="2016-11" db="EMBL/GenBank/DDBJ databases">
        <authorList>
            <person name="Jaros S."/>
            <person name="Januszkiewicz K."/>
            <person name="Wedrychowicz H."/>
        </authorList>
    </citation>
    <scope>NUCLEOTIDE SEQUENCE [LARGE SCALE GENOMIC DNA]</scope>
    <source>
        <strain evidence="3">Y48</strain>
    </source>
</reference>
<name>A0A1J0W0E7_9NOCA</name>